<feature type="domain" description="HTH araC/xylS-type" evidence="4">
    <location>
        <begin position="127"/>
        <end position="225"/>
    </location>
</feature>
<dbReference type="InterPro" id="IPR050204">
    <property type="entry name" value="AraC_XylS_family_regulators"/>
</dbReference>
<reference evidence="6" key="1">
    <citation type="submission" date="2016-06" db="EMBL/GenBank/DDBJ databases">
        <title>Complete genome sequence of Actinoalloteichus fjordicus DSM 46855 (=ADI127-17), type strain of the new species Actinoalloteichus fjordicus.</title>
        <authorList>
            <person name="Ruckert C."/>
            <person name="Nouioui I."/>
            <person name="Willmese J."/>
            <person name="van Wezel G."/>
            <person name="Klenk H.-P."/>
            <person name="Kalinowski J."/>
            <person name="Zotchev S.B."/>
        </authorList>
    </citation>
    <scope>NUCLEOTIDE SEQUENCE [LARGE SCALE GENOMIC DNA]</scope>
    <source>
        <strain evidence="6">ADI127-7</strain>
    </source>
</reference>
<keyword evidence="3" id="KW-0804">Transcription</keyword>
<evidence type="ECO:0000313" key="5">
    <source>
        <dbReference type="EMBL" id="APU14975.1"/>
    </source>
</evidence>
<name>A0AAC9PSG2_9PSEU</name>
<accession>A0AAC9PSG2</accession>
<dbReference type="RefSeq" id="WP_075764553.1">
    <property type="nucleotide sequence ID" value="NZ_CP016076.1"/>
</dbReference>
<dbReference type="Gene3D" id="1.10.10.60">
    <property type="entry name" value="Homeodomain-like"/>
    <property type="match status" value="1"/>
</dbReference>
<dbReference type="Proteomes" id="UP000185511">
    <property type="component" value="Chromosome"/>
</dbReference>
<proteinExistence type="predicted"/>
<evidence type="ECO:0000256" key="3">
    <source>
        <dbReference type="ARBA" id="ARBA00023163"/>
    </source>
</evidence>
<sequence>MYRERRPSEPLRGLVRCLWRARESTTRLIIPDGCLDVIVAAERVFVAGPDTRAWQSTVPPDTVITGLRFQPGQAARALGVPADALRDSRVELSELWGPTGARLADRLRADPAALAEVIAGRPLARPDPELTEVLARIDAGATRVSAVIADVALSERQLRRRFRAAVGYGPATYLRISRLRRAIAAAEHGTPLAEVASRAGYADQSHLSRDTRELTGRTPAVFLRRR</sequence>
<dbReference type="KEGG" id="acad:UA74_14585"/>
<evidence type="ECO:0000313" key="6">
    <source>
        <dbReference type="Proteomes" id="UP000185511"/>
    </source>
</evidence>
<dbReference type="AlphaFoldDB" id="A0AAC9PSG2"/>
<evidence type="ECO:0000256" key="2">
    <source>
        <dbReference type="ARBA" id="ARBA00023125"/>
    </source>
</evidence>
<keyword evidence="6" id="KW-1185">Reference proteome</keyword>
<dbReference type="PANTHER" id="PTHR46796:SF15">
    <property type="entry name" value="BLL1074 PROTEIN"/>
    <property type="match status" value="1"/>
</dbReference>
<dbReference type="InterPro" id="IPR018060">
    <property type="entry name" value="HTH_AraC"/>
</dbReference>
<dbReference type="Pfam" id="PF20240">
    <property type="entry name" value="DUF6597"/>
    <property type="match status" value="1"/>
</dbReference>
<dbReference type="Pfam" id="PF12833">
    <property type="entry name" value="HTH_18"/>
    <property type="match status" value="1"/>
</dbReference>
<gene>
    <name evidence="5" type="ORF">UA74_14585</name>
</gene>
<keyword evidence="1" id="KW-0805">Transcription regulation</keyword>
<organism evidence="5 6">
    <name type="scientific">Actinoalloteichus fjordicus</name>
    <dbReference type="NCBI Taxonomy" id="1612552"/>
    <lineage>
        <taxon>Bacteria</taxon>
        <taxon>Bacillati</taxon>
        <taxon>Actinomycetota</taxon>
        <taxon>Actinomycetes</taxon>
        <taxon>Pseudonocardiales</taxon>
        <taxon>Pseudonocardiaceae</taxon>
        <taxon>Actinoalloteichus</taxon>
    </lineage>
</organism>
<dbReference type="InterPro" id="IPR046532">
    <property type="entry name" value="DUF6597"/>
</dbReference>
<dbReference type="GO" id="GO:0043565">
    <property type="term" value="F:sequence-specific DNA binding"/>
    <property type="evidence" value="ECO:0007669"/>
    <property type="project" value="InterPro"/>
</dbReference>
<dbReference type="SMART" id="SM00342">
    <property type="entry name" value="HTH_ARAC"/>
    <property type="match status" value="1"/>
</dbReference>
<dbReference type="EMBL" id="CP016076">
    <property type="protein sequence ID" value="APU14975.1"/>
    <property type="molecule type" value="Genomic_DNA"/>
</dbReference>
<dbReference type="PANTHER" id="PTHR46796">
    <property type="entry name" value="HTH-TYPE TRANSCRIPTIONAL ACTIVATOR RHAS-RELATED"/>
    <property type="match status" value="1"/>
</dbReference>
<dbReference type="PROSITE" id="PS01124">
    <property type="entry name" value="HTH_ARAC_FAMILY_2"/>
    <property type="match status" value="1"/>
</dbReference>
<evidence type="ECO:0000256" key="1">
    <source>
        <dbReference type="ARBA" id="ARBA00023015"/>
    </source>
</evidence>
<protein>
    <submittedName>
        <fullName evidence="5">DNA-binding domain-containing protein, AraC-type</fullName>
    </submittedName>
</protein>
<dbReference type="GO" id="GO:0003700">
    <property type="term" value="F:DNA-binding transcription factor activity"/>
    <property type="evidence" value="ECO:0007669"/>
    <property type="project" value="InterPro"/>
</dbReference>
<keyword evidence="2 5" id="KW-0238">DNA-binding</keyword>
<evidence type="ECO:0000259" key="4">
    <source>
        <dbReference type="PROSITE" id="PS01124"/>
    </source>
</evidence>